<keyword evidence="1" id="KW-0175">Coiled coil</keyword>
<reference evidence="4" key="1">
    <citation type="submission" date="2011-07" db="EMBL/GenBank/DDBJ databases">
        <authorList>
            <consortium name="Caenorhabditis brenneri Sequencing and Analysis Consortium"/>
            <person name="Wilson R.K."/>
        </authorList>
    </citation>
    <scope>NUCLEOTIDE SEQUENCE [LARGE SCALE GENOMIC DNA]</scope>
    <source>
        <strain evidence="4">PB2801</strain>
    </source>
</reference>
<name>G0PBL0_CAEBE</name>
<dbReference type="EMBL" id="GL380214">
    <property type="protein sequence ID" value="EGT50514.1"/>
    <property type="molecule type" value="Genomic_DNA"/>
</dbReference>
<evidence type="ECO:0000313" key="3">
    <source>
        <dbReference type="EMBL" id="EGT50514.1"/>
    </source>
</evidence>
<keyword evidence="4" id="KW-1185">Reference proteome</keyword>
<dbReference type="Proteomes" id="UP000008068">
    <property type="component" value="Unassembled WGS sequence"/>
</dbReference>
<protein>
    <submittedName>
        <fullName evidence="3">Uncharacterized protein</fullName>
    </submittedName>
</protein>
<feature type="region of interest" description="Disordered" evidence="2">
    <location>
        <begin position="1"/>
        <end position="41"/>
    </location>
</feature>
<sequence>MLPLSHASESVGPIRNNPGAISSKHHTPSRANNTPVGNQIVSYQPPQMPLHPQNTGIFPMSPFCNQNSFVFPGNFPPFIQAYWQSFMNSKRQTDIRNFISNGGPGKTNENALYPMFNRQCLPMNPSVQMNGYPNEQPNYGNVQNAIPTTPFAASYGFPANIRMVDNDVQFLGVFRKPEGENTTDTNENNCGDPQDPKVEVVENQANSAGKSESSPHRCLHDRLMEEHTTQMNNEILKRNQLNCDLAIQKIRADIAETKIGTISIYNRNLRKILKKNQSQIANLKKIATNCMDKAQAKQSQVEQLTKENLKATASIGKLKTALNFATTQAVSQKSAFEKTIHDLRQEKVKLEAKNKASDQECGTWRKEAEEQKKVVKEKDDELVHVKKERDDLSKELQTLQHSIAEFVGKFSNNLPTGMLMTPNQKPGNNH</sequence>
<feature type="coiled-coil region" evidence="1">
    <location>
        <begin position="333"/>
        <end position="402"/>
    </location>
</feature>
<dbReference type="AlphaFoldDB" id="G0PBL0"/>
<evidence type="ECO:0000256" key="2">
    <source>
        <dbReference type="SAM" id="MobiDB-lite"/>
    </source>
</evidence>
<organism evidence="4">
    <name type="scientific">Caenorhabditis brenneri</name>
    <name type="common">Nematode worm</name>
    <dbReference type="NCBI Taxonomy" id="135651"/>
    <lineage>
        <taxon>Eukaryota</taxon>
        <taxon>Metazoa</taxon>
        <taxon>Ecdysozoa</taxon>
        <taxon>Nematoda</taxon>
        <taxon>Chromadorea</taxon>
        <taxon>Rhabditida</taxon>
        <taxon>Rhabditina</taxon>
        <taxon>Rhabditomorpha</taxon>
        <taxon>Rhabditoidea</taxon>
        <taxon>Rhabditidae</taxon>
        <taxon>Peloderinae</taxon>
        <taxon>Caenorhabditis</taxon>
    </lineage>
</organism>
<evidence type="ECO:0000313" key="4">
    <source>
        <dbReference type="Proteomes" id="UP000008068"/>
    </source>
</evidence>
<dbReference type="HOGENOM" id="CLU_638156_0_0_1"/>
<feature type="compositionally biased region" description="Polar residues" evidence="2">
    <location>
        <begin position="29"/>
        <end position="41"/>
    </location>
</feature>
<accession>G0PBL0</accession>
<gene>
    <name evidence="3" type="ORF">CAEBREN_13257</name>
</gene>
<dbReference type="InParanoid" id="G0PBL0"/>
<feature type="coiled-coil region" evidence="1">
    <location>
        <begin position="266"/>
        <end position="307"/>
    </location>
</feature>
<proteinExistence type="predicted"/>
<evidence type="ECO:0000256" key="1">
    <source>
        <dbReference type="SAM" id="Coils"/>
    </source>
</evidence>
<feature type="compositionally biased region" description="Low complexity" evidence="2">
    <location>
        <begin position="180"/>
        <end position="189"/>
    </location>
</feature>
<feature type="region of interest" description="Disordered" evidence="2">
    <location>
        <begin position="177"/>
        <end position="197"/>
    </location>
</feature>